<evidence type="ECO:0000256" key="6">
    <source>
        <dbReference type="ARBA" id="ARBA00022843"/>
    </source>
</evidence>
<evidence type="ECO:0000313" key="12">
    <source>
        <dbReference type="EMBL" id="CAG8507219.1"/>
    </source>
</evidence>
<evidence type="ECO:0000256" key="5">
    <source>
        <dbReference type="ARBA" id="ARBA00022553"/>
    </source>
</evidence>
<keyword evidence="6" id="KW-0832">Ubl conjugation</keyword>
<dbReference type="GO" id="GO:0005737">
    <property type="term" value="C:cytoplasm"/>
    <property type="evidence" value="ECO:0007669"/>
    <property type="project" value="UniProtKB-SubCell"/>
</dbReference>
<dbReference type="OrthoDB" id="298344at2759"/>
<keyword evidence="13" id="KW-1185">Reference proteome</keyword>
<sequence>MDGPMSANTSNTTLTSLTFLKGEEYEAVRREHIERNRALLTKLGLIGTDSLISPGSKLITPAKTRQIRETSGRNRDKIDISFRSRLRSSGKIDLLKENSLLNKNNVDHSEKKRYPRSKTHKKSFSIRCANPGRRIIGGRVYDSELGTTCHQCRQKTTEEKVSCTYVLPDGSLCPVMFDERCLMGRYGESLYEVRQTGVWVCPKCRGICNCSFCRRRKGLCPTGILKPVALKKGFGSVMDFLSSTTHSPTEKMLATRLSAKNGTKICGDRNNAMVNIVYRECVGPEMTETYEAKLENPLAVENKHNLEEDYSGFIEYGGEEERVAAQYNGQRKDNEDSCKADKGRLTLYNTNVRRSERQRLRKESQHEFVDEKGRQSMQRAEHRHVSLETMIDKKQHFIDWNKFPDGICVLIDHKPSS</sequence>
<dbReference type="Proteomes" id="UP000789739">
    <property type="component" value="Unassembled WGS sequence"/>
</dbReference>
<organism evidence="12 13">
    <name type="scientific">Paraglomus brasilianum</name>
    <dbReference type="NCBI Taxonomy" id="144538"/>
    <lineage>
        <taxon>Eukaryota</taxon>
        <taxon>Fungi</taxon>
        <taxon>Fungi incertae sedis</taxon>
        <taxon>Mucoromycota</taxon>
        <taxon>Glomeromycotina</taxon>
        <taxon>Glomeromycetes</taxon>
        <taxon>Paraglomerales</taxon>
        <taxon>Paraglomeraceae</taxon>
        <taxon>Paraglomus</taxon>
    </lineage>
</organism>
<feature type="domain" description="Zinc-finger" evidence="11">
    <location>
        <begin position="141"/>
        <end position="241"/>
    </location>
</feature>
<reference evidence="12" key="1">
    <citation type="submission" date="2021-06" db="EMBL/GenBank/DDBJ databases">
        <authorList>
            <person name="Kallberg Y."/>
            <person name="Tangrot J."/>
            <person name="Rosling A."/>
        </authorList>
    </citation>
    <scope>NUCLEOTIDE SEQUENCE</scope>
    <source>
        <strain evidence="12">BR232B</strain>
    </source>
</reference>
<keyword evidence="3" id="KW-0963">Cytoplasm</keyword>
<protein>
    <submittedName>
        <fullName evidence="12">9147_t:CDS:1</fullName>
    </submittedName>
</protein>
<evidence type="ECO:0000256" key="3">
    <source>
        <dbReference type="ARBA" id="ARBA00022490"/>
    </source>
</evidence>
<evidence type="ECO:0000256" key="7">
    <source>
        <dbReference type="ARBA" id="ARBA00023015"/>
    </source>
</evidence>
<evidence type="ECO:0000313" key="13">
    <source>
        <dbReference type="Proteomes" id="UP000789739"/>
    </source>
</evidence>
<feature type="region of interest" description="Disordered" evidence="10">
    <location>
        <begin position="357"/>
        <end position="379"/>
    </location>
</feature>
<comment type="subcellular location">
    <subcellularLocation>
        <location evidence="2">Cytoplasm</location>
    </subcellularLocation>
    <subcellularLocation>
        <location evidence="1">Nucleus</location>
    </subcellularLocation>
</comment>
<evidence type="ECO:0000259" key="11">
    <source>
        <dbReference type="Pfam" id="PF10497"/>
    </source>
</evidence>
<gene>
    <name evidence="12" type="ORF">PBRASI_LOCUS2920</name>
</gene>
<name>A0A9N9F350_9GLOM</name>
<dbReference type="PANTHER" id="PTHR31169:SF8">
    <property type="entry name" value="ZINC-FINGER DOMAIN OF MONOAMINE-OXIDASE A REPRESSOR R1 PROTEIN"/>
    <property type="match status" value="1"/>
</dbReference>
<keyword evidence="5" id="KW-0597">Phosphoprotein</keyword>
<dbReference type="InterPro" id="IPR018866">
    <property type="entry name" value="Znf-4CXXC_R1"/>
</dbReference>
<comment type="caution">
    <text evidence="12">The sequence shown here is derived from an EMBL/GenBank/DDBJ whole genome shotgun (WGS) entry which is preliminary data.</text>
</comment>
<evidence type="ECO:0000256" key="4">
    <source>
        <dbReference type="ARBA" id="ARBA00022499"/>
    </source>
</evidence>
<dbReference type="InterPro" id="IPR040221">
    <property type="entry name" value="CDCA7/CDA7L"/>
</dbReference>
<keyword evidence="9" id="KW-0539">Nucleus</keyword>
<dbReference type="GO" id="GO:0005634">
    <property type="term" value="C:nucleus"/>
    <property type="evidence" value="ECO:0007669"/>
    <property type="project" value="UniProtKB-SubCell"/>
</dbReference>
<evidence type="ECO:0000256" key="10">
    <source>
        <dbReference type="SAM" id="MobiDB-lite"/>
    </source>
</evidence>
<accession>A0A9N9F350</accession>
<proteinExistence type="predicted"/>
<keyword evidence="7" id="KW-0805">Transcription regulation</keyword>
<evidence type="ECO:0000256" key="8">
    <source>
        <dbReference type="ARBA" id="ARBA00023163"/>
    </source>
</evidence>
<dbReference type="EMBL" id="CAJVPI010000244">
    <property type="protein sequence ID" value="CAG8507219.1"/>
    <property type="molecule type" value="Genomic_DNA"/>
</dbReference>
<evidence type="ECO:0000256" key="1">
    <source>
        <dbReference type="ARBA" id="ARBA00004123"/>
    </source>
</evidence>
<evidence type="ECO:0000256" key="2">
    <source>
        <dbReference type="ARBA" id="ARBA00004496"/>
    </source>
</evidence>
<keyword evidence="8" id="KW-0804">Transcription</keyword>
<dbReference type="PANTHER" id="PTHR31169">
    <property type="entry name" value="OS05G0300700 PROTEIN"/>
    <property type="match status" value="1"/>
</dbReference>
<dbReference type="GO" id="GO:0006355">
    <property type="term" value="P:regulation of DNA-templated transcription"/>
    <property type="evidence" value="ECO:0007669"/>
    <property type="project" value="InterPro"/>
</dbReference>
<dbReference type="AlphaFoldDB" id="A0A9N9F350"/>
<keyword evidence="4" id="KW-1017">Isopeptide bond</keyword>
<evidence type="ECO:0000256" key="9">
    <source>
        <dbReference type="ARBA" id="ARBA00023242"/>
    </source>
</evidence>
<dbReference type="Pfam" id="PF10497">
    <property type="entry name" value="zf-4CXXC_R1"/>
    <property type="match status" value="1"/>
</dbReference>